<dbReference type="EMBL" id="QGGH01000013">
    <property type="protein sequence ID" value="PWJ88062.1"/>
    <property type="molecule type" value="Genomic_DNA"/>
</dbReference>
<accession>A0A8E2W7Q8</accession>
<sequence length="34" mass="4065">SHERVWAFSRNRKLQRTVACMEAECGQNNRKMAR</sequence>
<gene>
    <name evidence="1" type="ORF">C8D77_113151</name>
</gene>
<name>A0A8E2W7Q8_RHILI</name>
<proteinExistence type="predicted"/>
<dbReference type="Proteomes" id="UP000245631">
    <property type="component" value="Unassembled WGS sequence"/>
</dbReference>
<comment type="caution">
    <text evidence="1">The sequence shown here is derived from an EMBL/GenBank/DDBJ whole genome shotgun (WGS) entry which is preliminary data.</text>
</comment>
<evidence type="ECO:0000313" key="1">
    <source>
        <dbReference type="EMBL" id="PWJ88062.1"/>
    </source>
</evidence>
<organism evidence="1 2">
    <name type="scientific">Rhizobium loti</name>
    <name type="common">Mesorhizobium loti</name>
    <dbReference type="NCBI Taxonomy" id="381"/>
    <lineage>
        <taxon>Bacteria</taxon>
        <taxon>Pseudomonadati</taxon>
        <taxon>Pseudomonadota</taxon>
        <taxon>Alphaproteobacteria</taxon>
        <taxon>Hyphomicrobiales</taxon>
        <taxon>Phyllobacteriaceae</taxon>
        <taxon>Mesorhizobium</taxon>
    </lineage>
</organism>
<reference evidence="1 2" key="1">
    <citation type="submission" date="2018-05" db="EMBL/GenBank/DDBJ databases">
        <title>Genomic Encyclopedia of Type Strains, Phase IV (KMG-IV): sequencing the most valuable type-strain genomes for metagenomic binning, comparative biology and taxonomic classification.</title>
        <authorList>
            <person name="Goeker M."/>
        </authorList>
    </citation>
    <scope>NUCLEOTIDE SEQUENCE [LARGE SCALE GENOMIC DNA]</scope>
    <source>
        <strain evidence="1 2">DSM 2626</strain>
    </source>
</reference>
<dbReference type="AlphaFoldDB" id="A0A8E2W7Q8"/>
<feature type="non-terminal residue" evidence="1">
    <location>
        <position position="1"/>
    </location>
</feature>
<evidence type="ECO:0000313" key="2">
    <source>
        <dbReference type="Proteomes" id="UP000245631"/>
    </source>
</evidence>
<protein>
    <submittedName>
        <fullName evidence="1">Uncharacterized protein</fullName>
    </submittedName>
</protein>